<sequence>MRLNTTGCVRCIATALAFFVAAQHLASAADAIAISLDQDIKATVEVRGSDVHYELRTASGVRSATIPTETEKAIHLETADYDFSGRQGFAFWSIDEGQGVYKIYRVFTFSRKRNDFVERHPHCGDAFLNLRVDGQRKQLISTFFENNIPKSCVTRLRPD</sequence>
<reference evidence="3" key="1">
    <citation type="journal article" date="2023" name="Front. Microbiol.">
        <title>Ralstonia chuxiongensis sp. nov., Ralstonia mojiangensis sp. nov., and Ralstonia soli sp. nov., isolated from tobacco fields, are three novel species in the family Burkholderiaceae.</title>
        <authorList>
            <person name="Lu C.H."/>
            <person name="Zhang Y.Y."/>
            <person name="Jiang N."/>
            <person name="Chen W."/>
            <person name="Shao X."/>
            <person name="Zhao Z.M."/>
            <person name="Lu W.L."/>
            <person name="Hu X."/>
            <person name="Xi Y.X."/>
            <person name="Zou S.Y."/>
            <person name="Wei Q.J."/>
            <person name="Lin Z.L."/>
            <person name="Gong L."/>
            <person name="Gai X.T."/>
            <person name="Zhang L.Q."/>
            <person name="Li J.Y."/>
            <person name="Jin Y."/>
            <person name="Xia Z.Y."/>
        </authorList>
    </citation>
    <scope>NUCLEOTIDE SEQUENCE [LARGE SCALE GENOMIC DNA]</scope>
    <source>
        <strain evidence="3">21YRMH01-3</strain>
    </source>
</reference>
<organism evidence="2 3">
    <name type="scientific">Ralstonia chuxiongensis</name>
    <dbReference type="NCBI Taxonomy" id="2957504"/>
    <lineage>
        <taxon>Bacteria</taxon>
        <taxon>Pseudomonadati</taxon>
        <taxon>Pseudomonadota</taxon>
        <taxon>Betaproteobacteria</taxon>
        <taxon>Burkholderiales</taxon>
        <taxon>Burkholderiaceae</taxon>
        <taxon>Ralstonia</taxon>
    </lineage>
</organism>
<dbReference type="AlphaFoldDB" id="A0AA41WSM7"/>
<keyword evidence="3" id="KW-1185">Reference proteome</keyword>
<evidence type="ECO:0000313" key="2">
    <source>
        <dbReference type="EMBL" id="MCP1170810.1"/>
    </source>
</evidence>
<evidence type="ECO:0000256" key="1">
    <source>
        <dbReference type="SAM" id="SignalP"/>
    </source>
</evidence>
<feature type="chain" id="PRO_5041317053" evidence="1">
    <location>
        <begin position="29"/>
        <end position="159"/>
    </location>
</feature>
<name>A0AA41WSM7_9RALS</name>
<proteinExistence type="predicted"/>
<keyword evidence="1" id="KW-0732">Signal</keyword>
<protein>
    <submittedName>
        <fullName evidence="2">Uncharacterized protein</fullName>
    </submittedName>
</protein>
<accession>A0AA41WSM7</accession>
<dbReference type="Proteomes" id="UP001162793">
    <property type="component" value="Unassembled WGS sequence"/>
</dbReference>
<dbReference type="EMBL" id="JAMYWC010000001">
    <property type="protein sequence ID" value="MCP1170810.1"/>
    <property type="molecule type" value="Genomic_DNA"/>
</dbReference>
<feature type="signal peptide" evidence="1">
    <location>
        <begin position="1"/>
        <end position="28"/>
    </location>
</feature>
<gene>
    <name evidence="2" type="ORF">NKG59_00500</name>
</gene>
<comment type="caution">
    <text evidence="2">The sequence shown here is derived from an EMBL/GenBank/DDBJ whole genome shotgun (WGS) entry which is preliminary data.</text>
</comment>
<dbReference type="RefSeq" id="WP_253534284.1">
    <property type="nucleotide sequence ID" value="NZ_JAMYWC010000001.1"/>
</dbReference>
<evidence type="ECO:0000313" key="3">
    <source>
        <dbReference type="Proteomes" id="UP001162793"/>
    </source>
</evidence>